<dbReference type="PROSITE" id="PS51409">
    <property type="entry name" value="ARGINASE_2"/>
    <property type="match status" value="1"/>
</dbReference>
<dbReference type="GO" id="GO:0046872">
    <property type="term" value="F:metal ion binding"/>
    <property type="evidence" value="ECO:0007669"/>
    <property type="project" value="UniProtKB-KW"/>
</dbReference>
<dbReference type="GO" id="GO:0006547">
    <property type="term" value="P:L-histidine metabolic process"/>
    <property type="evidence" value="ECO:0007669"/>
    <property type="project" value="UniProtKB-KW"/>
</dbReference>
<keyword evidence="4" id="KW-0464">Manganese</keyword>
<dbReference type="PANTHER" id="PTHR11358:SF35">
    <property type="entry name" value="FORMIMIDOYLGLUTAMASE"/>
    <property type="match status" value="1"/>
</dbReference>
<protein>
    <submittedName>
        <fullName evidence="6">Formiminoglutamase</fullName>
    </submittedName>
</protein>
<dbReference type="AlphaFoldDB" id="A0A521B040"/>
<dbReference type="CDD" id="cd09988">
    <property type="entry name" value="Formimidoylglutamase"/>
    <property type="match status" value="1"/>
</dbReference>
<keyword evidence="1" id="KW-0479">Metal-binding</keyword>
<evidence type="ECO:0000256" key="4">
    <source>
        <dbReference type="ARBA" id="ARBA00023211"/>
    </source>
</evidence>
<dbReference type="OrthoDB" id="9788689at2"/>
<evidence type="ECO:0000256" key="2">
    <source>
        <dbReference type="ARBA" id="ARBA00022801"/>
    </source>
</evidence>
<proteinExistence type="inferred from homology"/>
<dbReference type="Proteomes" id="UP000315971">
    <property type="component" value="Unassembled WGS sequence"/>
</dbReference>
<dbReference type="GO" id="GO:0033389">
    <property type="term" value="P:putrescine biosynthetic process from arginine, via agmatine"/>
    <property type="evidence" value="ECO:0007669"/>
    <property type="project" value="TreeGrafter"/>
</dbReference>
<sequence length="340" mass="37887">MHLRAYTRSYIDQFTFTRPEEVKLGETVQTVSNPENWKEELLTSTAKFVLLGLPEDIGVKANLGREGTRSAWQTAFQSLMNVQSNEWLEGDQLLVLGHIDFTDLLDKADQLNIYNTADLQSMRVLVEQVDERVCEVVKVIAQAGKIPVCIGGGHNNCYPIIKAIAEANGNPINAINLDAHADFRILEGRHSGNGFSYAFENGYLKKYYVIGLHTNYNSQTTINRLRSSRNIGFSWFQDIFIQQQKTFNTVIDEAVEFSEGSPCGLELDLDSVANMPSSAQSPSGITAEQARLYLSRVAERTNITYLHLPEGAPSLAPPHDNSVPKLIAYLVTDFIKAAKK</sequence>
<reference evidence="6 7" key="1">
    <citation type="submission" date="2017-05" db="EMBL/GenBank/DDBJ databases">
        <authorList>
            <person name="Varghese N."/>
            <person name="Submissions S."/>
        </authorList>
    </citation>
    <scope>NUCLEOTIDE SEQUENCE [LARGE SCALE GENOMIC DNA]</scope>
    <source>
        <strain evidence="6 7">DSM 21342</strain>
    </source>
</reference>
<dbReference type="InterPro" id="IPR006035">
    <property type="entry name" value="Ureohydrolase"/>
</dbReference>
<evidence type="ECO:0000313" key="6">
    <source>
        <dbReference type="EMBL" id="SMO40405.1"/>
    </source>
</evidence>
<dbReference type="RefSeq" id="WP_142601275.1">
    <property type="nucleotide sequence ID" value="NZ_FXSZ01000001.1"/>
</dbReference>
<dbReference type="InterPro" id="IPR023696">
    <property type="entry name" value="Ureohydrolase_dom_sf"/>
</dbReference>
<evidence type="ECO:0000313" key="7">
    <source>
        <dbReference type="Proteomes" id="UP000315971"/>
    </source>
</evidence>
<dbReference type="Pfam" id="PF00491">
    <property type="entry name" value="Arginase"/>
    <property type="match status" value="1"/>
</dbReference>
<organism evidence="6 7">
    <name type="scientific">Solitalea koreensis</name>
    <dbReference type="NCBI Taxonomy" id="543615"/>
    <lineage>
        <taxon>Bacteria</taxon>
        <taxon>Pseudomonadati</taxon>
        <taxon>Bacteroidota</taxon>
        <taxon>Sphingobacteriia</taxon>
        <taxon>Sphingobacteriales</taxon>
        <taxon>Sphingobacteriaceae</taxon>
        <taxon>Solitalea</taxon>
    </lineage>
</organism>
<gene>
    <name evidence="6" type="ORF">SAMN06265350_101574</name>
</gene>
<dbReference type="GO" id="GO:0008783">
    <property type="term" value="F:agmatinase activity"/>
    <property type="evidence" value="ECO:0007669"/>
    <property type="project" value="TreeGrafter"/>
</dbReference>
<keyword evidence="7" id="KW-1185">Reference proteome</keyword>
<evidence type="ECO:0000256" key="1">
    <source>
        <dbReference type="ARBA" id="ARBA00022723"/>
    </source>
</evidence>
<dbReference type="EMBL" id="FXSZ01000001">
    <property type="protein sequence ID" value="SMO40405.1"/>
    <property type="molecule type" value="Genomic_DNA"/>
</dbReference>
<keyword evidence="3" id="KW-0369">Histidine metabolism</keyword>
<dbReference type="Gene3D" id="3.40.800.10">
    <property type="entry name" value="Ureohydrolase domain"/>
    <property type="match status" value="1"/>
</dbReference>
<evidence type="ECO:0000256" key="5">
    <source>
        <dbReference type="PROSITE-ProRule" id="PRU00742"/>
    </source>
</evidence>
<dbReference type="PANTHER" id="PTHR11358">
    <property type="entry name" value="ARGINASE/AGMATINASE"/>
    <property type="match status" value="1"/>
</dbReference>
<dbReference type="SUPFAM" id="SSF52768">
    <property type="entry name" value="Arginase/deacetylase"/>
    <property type="match status" value="1"/>
</dbReference>
<keyword evidence="2" id="KW-0378">Hydrolase</keyword>
<comment type="similarity">
    <text evidence="5">Belongs to the arginase family.</text>
</comment>
<evidence type="ECO:0000256" key="3">
    <source>
        <dbReference type="ARBA" id="ARBA00022808"/>
    </source>
</evidence>
<name>A0A521B040_9SPHI</name>
<accession>A0A521B040</accession>